<proteinExistence type="predicted"/>
<dbReference type="EMBL" id="KK112688">
    <property type="protein sequence ID" value="KFM58276.1"/>
    <property type="molecule type" value="Genomic_DNA"/>
</dbReference>
<gene>
    <name evidence="1" type="ORF">X975_20598</name>
</gene>
<reference evidence="1 2" key="1">
    <citation type="submission" date="2013-11" db="EMBL/GenBank/DDBJ databases">
        <title>Genome sequencing of Stegodyphus mimosarum.</title>
        <authorList>
            <person name="Bechsgaard J."/>
        </authorList>
    </citation>
    <scope>NUCLEOTIDE SEQUENCE [LARGE SCALE GENOMIC DNA]</scope>
</reference>
<organism evidence="1 2">
    <name type="scientific">Stegodyphus mimosarum</name>
    <name type="common">African social velvet spider</name>
    <dbReference type="NCBI Taxonomy" id="407821"/>
    <lineage>
        <taxon>Eukaryota</taxon>
        <taxon>Metazoa</taxon>
        <taxon>Ecdysozoa</taxon>
        <taxon>Arthropoda</taxon>
        <taxon>Chelicerata</taxon>
        <taxon>Arachnida</taxon>
        <taxon>Araneae</taxon>
        <taxon>Araneomorphae</taxon>
        <taxon>Entelegynae</taxon>
        <taxon>Eresoidea</taxon>
        <taxon>Eresidae</taxon>
        <taxon>Stegodyphus</taxon>
    </lineage>
</organism>
<accession>A0A087SZI7</accession>
<dbReference type="OrthoDB" id="8123891at2759"/>
<protein>
    <submittedName>
        <fullName evidence="1">Nucleic-acid-binding protein from transposon X-element</fullName>
    </submittedName>
</protein>
<feature type="non-terminal residue" evidence="1">
    <location>
        <position position="283"/>
    </location>
</feature>
<dbReference type="Proteomes" id="UP000054359">
    <property type="component" value="Unassembled WGS sequence"/>
</dbReference>
<evidence type="ECO:0000313" key="2">
    <source>
        <dbReference type="Proteomes" id="UP000054359"/>
    </source>
</evidence>
<evidence type="ECO:0000313" key="1">
    <source>
        <dbReference type="EMBL" id="KFM58276.1"/>
    </source>
</evidence>
<dbReference type="AlphaFoldDB" id="A0A087SZI7"/>
<keyword evidence="2" id="KW-1185">Reference proteome</keyword>
<sequence>MFLIVAVITVIPYTSFGITRRHLNLEKTPPADLEADWMPIENILSKICKAEYDADMKTKKIYLRTTSLQDFISTVEIFQKTSLNFHTYQINSHNTVKVILKNILNSISEQGIHQDLENCKFLVIKVKQFTKKREEKIIRLLIFFLELERNPAGEAIHNVNKIFNFNVLIEKYTPRKRPMHCFNRQEFGHFQGNCFNEVRCIKCGNNHKSNTCQLKPDQNPKCLFCSEQHVTSHRGCKVYQLRFHKAVKPTPKPTAIAIEEFPIFIKKRNSNTLQHLIPLTAKN</sequence>
<name>A0A087SZI7_STEMI</name>